<dbReference type="Proteomes" id="UP001454036">
    <property type="component" value="Unassembled WGS sequence"/>
</dbReference>
<proteinExistence type="predicted"/>
<accession>A0AAV3PQS8</accession>
<reference evidence="1 2" key="1">
    <citation type="submission" date="2024-01" db="EMBL/GenBank/DDBJ databases">
        <title>The complete chloroplast genome sequence of Lithospermum erythrorhizon: insights into the phylogenetic relationship among Boraginaceae species and the maternal lineages of purple gromwells.</title>
        <authorList>
            <person name="Okada T."/>
            <person name="Watanabe K."/>
        </authorList>
    </citation>
    <scope>NUCLEOTIDE SEQUENCE [LARGE SCALE GENOMIC DNA]</scope>
</reference>
<evidence type="ECO:0000313" key="2">
    <source>
        <dbReference type="Proteomes" id="UP001454036"/>
    </source>
</evidence>
<name>A0AAV3PQS8_LITER</name>
<dbReference type="AlphaFoldDB" id="A0AAV3PQS8"/>
<evidence type="ECO:0000313" key="1">
    <source>
        <dbReference type="EMBL" id="GAA0153909.1"/>
    </source>
</evidence>
<sequence length="124" mass="14542">MLAALENIFIRLTLWMRWRQPHHLSLLQDAHSSDISQSLRNRGWLTQVTRRLTTDPADHRYLDRGGVPRLREPLLPCMLYSVLALFALWRTDSRCWSMLWQRLMRRFGCTGGGLALPGLTCFFE</sequence>
<comment type="caution">
    <text evidence="1">The sequence shown here is derived from an EMBL/GenBank/DDBJ whole genome shotgun (WGS) entry which is preliminary data.</text>
</comment>
<organism evidence="1 2">
    <name type="scientific">Lithospermum erythrorhizon</name>
    <name type="common">Purple gromwell</name>
    <name type="synonym">Lithospermum officinale var. erythrorhizon</name>
    <dbReference type="NCBI Taxonomy" id="34254"/>
    <lineage>
        <taxon>Eukaryota</taxon>
        <taxon>Viridiplantae</taxon>
        <taxon>Streptophyta</taxon>
        <taxon>Embryophyta</taxon>
        <taxon>Tracheophyta</taxon>
        <taxon>Spermatophyta</taxon>
        <taxon>Magnoliopsida</taxon>
        <taxon>eudicotyledons</taxon>
        <taxon>Gunneridae</taxon>
        <taxon>Pentapetalae</taxon>
        <taxon>asterids</taxon>
        <taxon>lamiids</taxon>
        <taxon>Boraginales</taxon>
        <taxon>Boraginaceae</taxon>
        <taxon>Boraginoideae</taxon>
        <taxon>Lithospermeae</taxon>
        <taxon>Lithospermum</taxon>
    </lineage>
</organism>
<protein>
    <submittedName>
        <fullName evidence="1">Uncharacterized protein</fullName>
    </submittedName>
</protein>
<dbReference type="EMBL" id="BAABME010002278">
    <property type="protein sequence ID" value="GAA0153909.1"/>
    <property type="molecule type" value="Genomic_DNA"/>
</dbReference>
<gene>
    <name evidence="1" type="ORF">LIER_12035</name>
</gene>
<keyword evidence="2" id="KW-1185">Reference proteome</keyword>